<reference evidence="3" key="3">
    <citation type="submission" date="2020-10" db="UniProtKB">
        <authorList>
            <consortium name="WormBaseParasite"/>
        </authorList>
    </citation>
    <scope>IDENTIFICATION</scope>
</reference>
<proteinExistence type="predicted"/>
<evidence type="ECO:0000313" key="3">
    <source>
        <dbReference type="WBParaSite" id="EgrG_002041600"/>
    </source>
</evidence>
<gene>
    <name evidence="1" type="ORF">EgrG_002041600</name>
</gene>
<dbReference type="WBParaSite" id="EgrG_002041600">
    <property type="protein sequence ID" value="EgrG_002041600"/>
    <property type="gene ID" value="EgrG_002041600"/>
</dbReference>
<dbReference type="AlphaFoldDB" id="A0A068X0F9"/>
<organism evidence="1">
    <name type="scientific">Echinococcus granulosus</name>
    <name type="common">Hydatid tapeworm</name>
    <dbReference type="NCBI Taxonomy" id="6210"/>
    <lineage>
        <taxon>Eukaryota</taxon>
        <taxon>Metazoa</taxon>
        <taxon>Spiralia</taxon>
        <taxon>Lophotrochozoa</taxon>
        <taxon>Platyhelminthes</taxon>
        <taxon>Cestoda</taxon>
        <taxon>Eucestoda</taxon>
        <taxon>Cyclophyllidea</taxon>
        <taxon>Taeniidae</taxon>
        <taxon>Echinococcus</taxon>
        <taxon>Echinococcus granulosus group</taxon>
    </lineage>
</organism>
<name>A0A068X0F9_ECHGR</name>
<accession>A0A068X0F9</accession>
<evidence type="ECO:0000313" key="1">
    <source>
        <dbReference type="EMBL" id="CDS23443.1"/>
    </source>
</evidence>
<evidence type="ECO:0000313" key="2">
    <source>
        <dbReference type="Proteomes" id="UP000492820"/>
    </source>
</evidence>
<sequence>MRRFSPPVLTVGTLVVNRSSLVQCCHSPSNGLVTVAVRTCALALATRGHDQTDCLVNEGSPIENYRRW</sequence>
<protein>
    <submittedName>
        <fullName evidence="3">Secreted protein</fullName>
    </submittedName>
</protein>
<dbReference type="Proteomes" id="UP000492820">
    <property type="component" value="Unassembled WGS sequence"/>
</dbReference>
<dbReference type="EMBL" id="LK028591">
    <property type="protein sequence ID" value="CDS23443.1"/>
    <property type="molecule type" value="Genomic_DNA"/>
</dbReference>
<reference evidence="1" key="2">
    <citation type="submission" date="2014-06" db="EMBL/GenBank/DDBJ databases">
        <authorList>
            <person name="Aslett M."/>
        </authorList>
    </citation>
    <scope>NUCLEOTIDE SEQUENCE</scope>
</reference>
<reference evidence="1 2" key="1">
    <citation type="journal article" date="2013" name="Nature">
        <title>The genomes of four tapeworm species reveal adaptations to parasitism.</title>
        <authorList>
            <person name="Tsai I.J."/>
            <person name="Zarowiecki M."/>
            <person name="Holroyd N."/>
            <person name="Garciarrubio A."/>
            <person name="Sanchez-Flores A."/>
            <person name="Brooks K.L."/>
            <person name="Tracey A."/>
            <person name="Bobes R.J."/>
            <person name="Fragoso G."/>
            <person name="Sciutto E."/>
            <person name="Aslett M."/>
            <person name="Beasley H."/>
            <person name="Bennett H.M."/>
            <person name="Cai J."/>
            <person name="Camicia F."/>
            <person name="Clark R."/>
            <person name="Cucher M."/>
            <person name="De Silva N."/>
            <person name="Day T.A."/>
            <person name="Deplazes P."/>
            <person name="Estrada K."/>
            <person name="Fernandez C."/>
            <person name="Holland P.W."/>
            <person name="Hou J."/>
            <person name="Hu S."/>
            <person name="Huckvale T."/>
            <person name="Hung S.S."/>
            <person name="Kamenetzky L."/>
            <person name="Keane J.A."/>
            <person name="Kiss F."/>
            <person name="Koziol U."/>
            <person name="Lambert O."/>
            <person name="Liu K."/>
            <person name="Luo X."/>
            <person name="Luo Y."/>
            <person name="Macchiaroli N."/>
            <person name="Nichol S."/>
            <person name="Paps J."/>
            <person name="Parkinson J."/>
            <person name="Pouchkina-Stantcheva N."/>
            <person name="Riddiford N."/>
            <person name="Rosenzvit M."/>
            <person name="Salinas G."/>
            <person name="Wasmuth J.D."/>
            <person name="Zamanian M."/>
            <person name="Zheng Y."/>
            <person name="Cai X."/>
            <person name="Soberon X."/>
            <person name="Olson P.D."/>
            <person name="Laclette J.P."/>
            <person name="Brehm K."/>
            <person name="Berriman M."/>
            <person name="Garciarrubio A."/>
            <person name="Bobes R.J."/>
            <person name="Fragoso G."/>
            <person name="Sanchez-Flores A."/>
            <person name="Estrada K."/>
            <person name="Cevallos M.A."/>
            <person name="Morett E."/>
            <person name="Gonzalez V."/>
            <person name="Portillo T."/>
            <person name="Ochoa-Leyva A."/>
            <person name="Jose M.V."/>
            <person name="Sciutto E."/>
            <person name="Landa A."/>
            <person name="Jimenez L."/>
            <person name="Valdes V."/>
            <person name="Carrero J.C."/>
            <person name="Larralde C."/>
            <person name="Morales-Montor J."/>
            <person name="Limon-Lason J."/>
            <person name="Soberon X."/>
            <person name="Laclette J.P."/>
        </authorList>
    </citation>
    <scope>NUCLEOTIDE SEQUENCE [LARGE SCALE GENOMIC DNA]</scope>
</reference>